<keyword evidence="1" id="KW-1133">Transmembrane helix</keyword>
<comment type="caution">
    <text evidence="2">The sequence shown here is derived from an EMBL/GenBank/DDBJ whole genome shotgun (WGS) entry which is preliminary data.</text>
</comment>
<dbReference type="PROSITE" id="PS51257">
    <property type="entry name" value="PROKAR_LIPOPROTEIN"/>
    <property type="match status" value="1"/>
</dbReference>
<proteinExistence type="predicted"/>
<evidence type="ECO:0008006" key="4">
    <source>
        <dbReference type="Google" id="ProtNLM"/>
    </source>
</evidence>
<evidence type="ECO:0000256" key="1">
    <source>
        <dbReference type="SAM" id="Phobius"/>
    </source>
</evidence>
<keyword evidence="1" id="KW-0812">Transmembrane</keyword>
<feature type="transmembrane region" description="Helical" evidence="1">
    <location>
        <begin position="7"/>
        <end position="29"/>
    </location>
</feature>
<keyword evidence="3" id="KW-1185">Reference proteome</keyword>
<protein>
    <recommendedName>
        <fullName evidence="4">EF-hand domain-containing protein</fullName>
    </recommendedName>
</protein>
<dbReference type="EMBL" id="BRYB01003127">
    <property type="protein sequence ID" value="GMI30981.1"/>
    <property type="molecule type" value="Genomic_DNA"/>
</dbReference>
<name>A0ABQ6MRJ3_9STRA</name>
<reference evidence="2 3" key="1">
    <citation type="journal article" date="2023" name="Commun. Biol.">
        <title>Genome analysis of Parmales, the sister group of diatoms, reveals the evolutionary specialization of diatoms from phago-mixotrophs to photoautotrophs.</title>
        <authorList>
            <person name="Ban H."/>
            <person name="Sato S."/>
            <person name="Yoshikawa S."/>
            <person name="Yamada K."/>
            <person name="Nakamura Y."/>
            <person name="Ichinomiya M."/>
            <person name="Sato N."/>
            <person name="Blanc-Mathieu R."/>
            <person name="Endo H."/>
            <person name="Kuwata A."/>
            <person name="Ogata H."/>
        </authorList>
    </citation>
    <scope>NUCLEOTIDE SEQUENCE [LARGE SCALE GENOMIC DNA]</scope>
</reference>
<evidence type="ECO:0000313" key="3">
    <source>
        <dbReference type="Proteomes" id="UP001165060"/>
    </source>
</evidence>
<accession>A0ABQ6MRJ3</accession>
<organism evidence="2 3">
    <name type="scientific">Tetraparma gracilis</name>
    <dbReference type="NCBI Taxonomy" id="2962635"/>
    <lineage>
        <taxon>Eukaryota</taxon>
        <taxon>Sar</taxon>
        <taxon>Stramenopiles</taxon>
        <taxon>Ochrophyta</taxon>
        <taxon>Bolidophyceae</taxon>
        <taxon>Parmales</taxon>
        <taxon>Triparmaceae</taxon>
        <taxon>Tetraparma</taxon>
    </lineage>
</organism>
<feature type="transmembrane region" description="Helical" evidence="1">
    <location>
        <begin position="35"/>
        <end position="52"/>
    </location>
</feature>
<dbReference type="Proteomes" id="UP001165060">
    <property type="component" value="Unassembled WGS sequence"/>
</dbReference>
<keyword evidence="1" id="KW-0472">Membrane</keyword>
<gene>
    <name evidence="2" type="ORF">TeGR_g13706</name>
</gene>
<evidence type="ECO:0000313" key="2">
    <source>
        <dbReference type="EMBL" id="GMI30981.1"/>
    </source>
</evidence>
<sequence length="252" mass="27491">MRVQWPLYSLVIGGVCAAVLACAVASLSLSPPSGLGLACAVGAAVFSPVAFWQHRRLYQLKGFIEVENRIRREVNRLQVSNVRLRKLIGSLQDRIDAFAVQNDRLRDNVDSLESTSKSMATAAAIGLSNNAGMELLIAKNSEILAMTLAAQHKTQQNVDAAAVQNLISLVLSMDADQSGTFCEDELALICERMRSLYPTFSEAAFLRMLRRPAGGKAIAKGDPVTLTRMMRVVESMLEKGNDAIIRQPESQQ</sequence>